<organism evidence="3">
    <name type="scientific">Fagus sylvatica</name>
    <name type="common">Beechnut</name>
    <dbReference type="NCBI Taxonomy" id="28930"/>
    <lineage>
        <taxon>Eukaryota</taxon>
        <taxon>Viridiplantae</taxon>
        <taxon>Streptophyta</taxon>
        <taxon>Embryophyta</taxon>
        <taxon>Tracheophyta</taxon>
        <taxon>Spermatophyta</taxon>
        <taxon>Magnoliopsida</taxon>
        <taxon>eudicotyledons</taxon>
        <taxon>Gunneridae</taxon>
        <taxon>Pentapetalae</taxon>
        <taxon>rosids</taxon>
        <taxon>fabids</taxon>
        <taxon>Fagales</taxon>
        <taxon>Fagaceae</taxon>
        <taxon>Fagus</taxon>
    </lineage>
</organism>
<evidence type="ECO:0000256" key="1">
    <source>
        <dbReference type="SAM" id="Coils"/>
    </source>
</evidence>
<feature type="compositionally biased region" description="Low complexity" evidence="2">
    <location>
        <begin position="183"/>
        <end position="192"/>
    </location>
</feature>
<protein>
    <submittedName>
        <fullName evidence="3">Uncharacterized protein</fullName>
    </submittedName>
</protein>
<dbReference type="AlphaFoldDB" id="A0A2N9EYR4"/>
<accession>A0A2N9EYR4</accession>
<feature type="coiled-coil region" evidence="1">
    <location>
        <begin position="264"/>
        <end position="324"/>
    </location>
</feature>
<name>A0A2N9EYR4_FAGSY</name>
<evidence type="ECO:0000256" key="2">
    <source>
        <dbReference type="SAM" id="MobiDB-lite"/>
    </source>
</evidence>
<feature type="region of interest" description="Disordered" evidence="2">
    <location>
        <begin position="336"/>
        <end position="396"/>
    </location>
</feature>
<keyword evidence="1" id="KW-0175">Coiled coil</keyword>
<feature type="region of interest" description="Disordered" evidence="2">
    <location>
        <begin position="170"/>
        <end position="192"/>
    </location>
</feature>
<dbReference type="EMBL" id="OIVN01000671">
    <property type="protein sequence ID" value="SPC83876.1"/>
    <property type="molecule type" value="Genomic_DNA"/>
</dbReference>
<proteinExistence type="predicted"/>
<feature type="compositionally biased region" description="Acidic residues" evidence="2">
    <location>
        <begin position="358"/>
        <end position="372"/>
    </location>
</feature>
<sequence length="396" mass="42788">MAFLVPIRALTTTFSLFPATGSHTGRPTATIPSRLVVHETTLNLEDLTKVLSANICVDSLGQPRSAPLLLHYQSLVGSFLEGSTVPQAQAVRIKPTTLFVAQPATVITPPEHPDLIPTGEAKKPRRAVFEVIAPEQSAQSAKTDSAAREKLTRPAPVVHLDEPDVVTKPPLRAKRARTEAKAPKSPGPSSSAEVWVPELTVGRRPITAQDSVLDPSDAEHAAKVAHALGVAICLPRDIQIWNEMPSGRMFCHIARGFTMAAQGIFNMESRVYDLEKDLKRKEAEHTKAMAKDTEEKAKVEAKLNAKMDAEVAKLREKMRLLEAECIKSIGKAREEGKLEGNSTPIPFPDAGLRASKDEAEDEEDSETEEAGPELEAQAKDPALLATGKPPAPTDGN</sequence>
<reference evidence="3" key="1">
    <citation type="submission" date="2018-02" db="EMBL/GenBank/DDBJ databases">
        <authorList>
            <person name="Cohen D.B."/>
            <person name="Kent A.D."/>
        </authorList>
    </citation>
    <scope>NUCLEOTIDE SEQUENCE</scope>
</reference>
<gene>
    <name evidence="3" type="ORF">FSB_LOCUS11758</name>
</gene>
<evidence type="ECO:0000313" key="3">
    <source>
        <dbReference type="EMBL" id="SPC83876.1"/>
    </source>
</evidence>